<accession>A0A4R5CVA9</accession>
<reference evidence="1 2" key="1">
    <citation type="submission" date="2019-03" db="EMBL/GenBank/DDBJ databases">
        <title>Draft genome sequences of novel Actinobacteria.</title>
        <authorList>
            <person name="Sahin N."/>
            <person name="Ay H."/>
            <person name="Saygin H."/>
        </authorList>
    </citation>
    <scope>NUCLEOTIDE SEQUENCE [LARGE SCALE GENOMIC DNA]</scope>
    <source>
        <strain evidence="1 2">5K138</strain>
    </source>
</reference>
<gene>
    <name evidence="1" type="ORF">E1269_22615</name>
</gene>
<dbReference type="OrthoDB" id="3369460at2"/>
<dbReference type="InterPro" id="IPR016032">
    <property type="entry name" value="Sig_transdc_resp-reg_C-effctor"/>
</dbReference>
<dbReference type="Gene3D" id="1.10.10.10">
    <property type="entry name" value="Winged helix-like DNA-binding domain superfamily/Winged helix DNA-binding domain"/>
    <property type="match status" value="2"/>
</dbReference>
<dbReference type="GO" id="GO:0006355">
    <property type="term" value="P:regulation of DNA-templated transcription"/>
    <property type="evidence" value="ECO:0007669"/>
    <property type="project" value="InterPro"/>
</dbReference>
<name>A0A4R5CVA9_9ACTN</name>
<dbReference type="GO" id="GO:0003677">
    <property type="term" value="F:DNA binding"/>
    <property type="evidence" value="ECO:0007669"/>
    <property type="project" value="InterPro"/>
</dbReference>
<protein>
    <submittedName>
        <fullName evidence="1">Helix-turn-helix transcriptional regulator</fullName>
    </submittedName>
</protein>
<evidence type="ECO:0000313" key="2">
    <source>
        <dbReference type="Proteomes" id="UP000294739"/>
    </source>
</evidence>
<dbReference type="InterPro" id="IPR051797">
    <property type="entry name" value="TrmB-like"/>
</dbReference>
<keyword evidence="2" id="KW-1185">Reference proteome</keyword>
<dbReference type="InterPro" id="IPR036388">
    <property type="entry name" value="WH-like_DNA-bd_sf"/>
</dbReference>
<evidence type="ECO:0000313" key="1">
    <source>
        <dbReference type="EMBL" id="TDE01805.1"/>
    </source>
</evidence>
<sequence length="338" mass="36591">MLEELGLSPTAAAVYGFLVTTPSVSGSDVTRALELDDEAVAAALAELAGSALVSPADIGQERRWTAVPPLLTGQRLLVDRARRLFAAQQELLALAEVHERSARAGGSEHLVEVLLGEQALRAQVRRLQESASEEILALVKPPFVAVPPAEAAAGVTPRHSRVVYDRAVFDDVPDLPAVLERTGRPGDHYRVHRRVPMRLQVYDRRVATLPLMRHDAQPAALVVHASGLLAVVIELFEAVWDQAAPLPAGQEPVDGDVLATGGALGFEDRRLLGLLLCGLTDAAIAHQLGRSTRWVQRRVRVMSDAAGVRTRLQLGWEARRRWWLDGTGVTAGQPARPE</sequence>
<dbReference type="InParanoid" id="A0A4R5CVA9"/>
<dbReference type="RefSeq" id="WP_131898795.1">
    <property type="nucleotide sequence ID" value="NZ_SMKZ01000039.1"/>
</dbReference>
<dbReference type="Proteomes" id="UP000294739">
    <property type="component" value="Unassembled WGS sequence"/>
</dbReference>
<dbReference type="SUPFAM" id="SSF46894">
    <property type="entry name" value="C-terminal effector domain of the bipartite response regulators"/>
    <property type="match status" value="1"/>
</dbReference>
<comment type="caution">
    <text evidence="1">The sequence shown here is derived from an EMBL/GenBank/DDBJ whole genome shotgun (WGS) entry which is preliminary data.</text>
</comment>
<proteinExistence type="predicted"/>
<dbReference type="AlphaFoldDB" id="A0A4R5CVA9"/>
<dbReference type="PANTHER" id="PTHR34293">
    <property type="entry name" value="HTH-TYPE TRANSCRIPTIONAL REGULATOR TRMBL2"/>
    <property type="match status" value="1"/>
</dbReference>
<dbReference type="EMBL" id="SMKZ01000039">
    <property type="protein sequence ID" value="TDE01805.1"/>
    <property type="molecule type" value="Genomic_DNA"/>
</dbReference>
<organism evidence="1 2">
    <name type="scientific">Jiangella asiatica</name>
    <dbReference type="NCBI Taxonomy" id="2530372"/>
    <lineage>
        <taxon>Bacteria</taxon>
        <taxon>Bacillati</taxon>
        <taxon>Actinomycetota</taxon>
        <taxon>Actinomycetes</taxon>
        <taxon>Jiangellales</taxon>
        <taxon>Jiangellaceae</taxon>
        <taxon>Jiangella</taxon>
    </lineage>
</organism>
<dbReference type="PANTHER" id="PTHR34293:SF1">
    <property type="entry name" value="HTH-TYPE TRANSCRIPTIONAL REGULATOR TRMBL2"/>
    <property type="match status" value="1"/>
</dbReference>